<dbReference type="Proteomes" id="UP000320496">
    <property type="component" value="Chromosome"/>
</dbReference>
<dbReference type="InterPro" id="IPR050738">
    <property type="entry name" value="Sulfatase"/>
</dbReference>
<dbReference type="EMBL" id="CP036275">
    <property type="protein sequence ID" value="QDU40325.1"/>
    <property type="molecule type" value="Genomic_DNA"/>
</dbReference>
<dbReference type="EC" id="3.1.6.1" evidence="5"/>
<comment type="similarity">
    <text evidence="1">Belongs to the sulfatase family.</text>
</comment>
<gene>
    <name evidence="5" type="primary">atsA_52</name>
    <name evidence="5" type="ORF">Mal4_46810</name>
</gene>
<dbReference type="InterPro" id="IPR000917">
    <property type="entry name" value="Sulfatase_N"/>
</dbReference>
<evidence type="ECO:0000313" key="5">
    <source>
        <dbReference type="EMBL" id="QDU40325.1"/>
    </source>
</evidence>
<dbReference type="PANTHER" id="PTHR42693:SF53">
    <property type="entry name" value="ENDO-4-O-SULFATASE"/>
    <property type="match status" value="1"/>
</dbReference>
<dbReference type="Gene3D" id="3.30.1120.10">
    <property type="match status" value="1"/>
</dbReference>
<dbReference type="RefSeq" id="WP_145371558.1">
    <property type="nucleotide sequence ID" value="NZ_CP036275.1"/>
</dbReference>
<feature type="domain" description="Sulfatase N-terminal" evidence="4">
    <location>
        <begin position="42"/>
        <end position="361"/>
    </location>
</feature>
<feature type="chain" id="PRO_5022112301" evidence="3">
    <location>
        <begin position="27"/>
        <end position="464"/>
    </location>
</feature>
<reference evidence="5 6" key="1">
    <citation type="submission" date="2019-02" db="EMBL/GenBank/DDBJ databases">
        <title>Deep-cultivation of Planctomycetes and their phenomic and genomic characterization uncovers novel biology.</title>
        <authorList>
            <person name="Wiegand S."/>
            <person name="Jogler M."/>
            <person name="Boedeker C."/>
            <person name="Pinto D."/>
            <person name="Vollmers J."/>
            <person name="Rivas-Marin E."/>
            <person name="Kohn T."/>
            <person name="Peeters S.H."/>
            <person name="Heuer A."/>
            <person name="Rast P."/>
            <person name="Oberbeckmann S."/>
            <person name="Bunk B."/>
            <person name="Jeske O."/>
            <person name="Meyerdierks A."/>
            <person name="Storesund J.E."/>
            <person name="Kallscheuer N."/>
            <person name="Luecker S."/>
            <person name="Lage O.M."/>
            <person name="Pohl T."/>
            <person name="Merkel B.J."/>
            <person name="Hornburger P."/>
            <person name="Mueller R.-W."/>
            <person name="Bruemmer F."/>
            <person name="Labrenz M."/>
            <person name="Spormann A.M."/>
            <person name="Op den Camp H."/>
            <person name="Overmann J."/>
            <person name="Amann R."/>
            <person name="Jetten M.S.M."/>
            <person name="Mascher T."/>
            <person name="Medema M.H."/>
            <person name="Devos D.P."/>
            <person name="Kaster A.-K."/>
            <person name="Ovreas L."/>
            <person name="Rohde M."/>
            <person name="Galperin M.Y."/>
            <person name="Jogler C."/>
        </authorList>
    </citation>
    <scope>NUCLEOTIDE SEQUENCE [LARGE SCALE GENOMIC DNA]</scope>
    <source>
        <strain evidence="5 6">Mal4</strain>
    </source>
</reference>
<dbReference type="InterPro" id="IPR017850">
    <property type="entry name" value="Alkaline_phosphatase_core_sf"/>
</dbReference>
<dbReference type="AlphaFoldDB" id="A0A517ZCY8"/>
<evidence type="ECO:0000259" key="4">
    <source>
        <dbReference type="Pfam" id="PF00884"/>
    </source>
</evidence>
<organism evidence="5 6">
    <name type="scientific">Maioricimonas rarisocia</name>
    <dbReference type="NCBI Taxonomy" id="2528026"/>
    <lineage>
        <taxon>Bacteria</taxon>
        <taxon>Pseudomonadati</taxon>
        <taxon>Planctomycetota</taxon>
        <taxon>Planctomycetia</taxon>
        <taxon>Planctomycetales</taxon>
        <taxon>Planctomycetaceae</taxon>
        <taxon>Maioricimonas</taxon>
    </lineage>
</organism>
<name>A0A517ZCY8_9PLAN</name>
<sequence precursor="true">MRLLIPSFCVVVLSVVFGHAWNPLSAADDLPPEIDLTPPPTNVVLIVADDLGYGDLGCYGAPDVKTPVLDQMARDGIRFTQFYSNGPECSPTRTALMTGRYQQRVGGLECAIGTHNVGRYDDAIRLAEENELGLPPSENRLVRRLKQAGYTCGLFGKWHLGYEPHMWPHEQGFDRAFGCLGGNVDYFRHTENDGWNTLFSGDQLIERDGYMTELITDAALDWYGSVKNRPFFLYVPYTAPHSPIQVPGDDTGKLTPLDEWNHGPRHKYAAMVELMDRGIGRLLDALQNDDLAQNTLVIFMSDNGADHNGRNAPWSGNKGGLFEGGIRVPCIVRWPGRLPEGQVVNHPAITMDFTVSMLRAAEGQADSSGEFDGIDILKQIEEDRPAEDRTLFWRARRGDRTWKAVRSGSLKRIWKAEGDEQQQWLFDLADDPREQHNLLEERPSDARQLAELYKNWEQDVRASR</sequence>
<dbReference type="Gene3D" id="3.40.720.10">
    <property type="entry name" value="Alkaline Phosphatase, subunit A"/>
    <property type="match status" value="1"/>
</dbReference>
<keyword evidence="3" id="KW-0732">Signal</keyword>
<evidence type="ECO:0000256" key="3">
    <source>
        <dbReference type="SAM" id="SignalP"/>
    </source>
</evidence>
<dbReference type="OrthoDB" id="9783154at2"/>
<dbReference type="Pfam" id="PF00884">
    <property type="entry name" value="Sulfatase"/>
    <property type="match status" value="1"/>
</dbReference>
<feature type="signal peptide" evidence="3">
    <location>
        <begin position="1"/>
        <end position="26"/>
    </location>
</feature>
<dbReference type="KEGG" id="mri:Mal4_46810"/>
<dbReference type="PANTHER" id="PTHR42693">
    <property type="entry name" value="ARYLSULFATASE FAMILY MEMBER"/>
    <property type="match status" value="1"/>
</dbReference>
<dbReference type="GO" id="GO:0004065">
    <property type="term" value="F:arylsulfatase activity"/>
    <property type="evidence" value="ECO:0007669"/>
    <property type="project" value="UniProtKB-EC"/>
</dbReference>
<keyword evidence="2 5" id="KW-0378">Hydrolase</keyword>
<protein>
    <submittedName>
        <fullName evidence="5">Arylsulfatase</fullName>
        <ecNumber evidence="5">3.1.6.1</ecNumber>
    </submittedName>
</protein>
<proteinExistence type="inferred from homology"/>
<dbReference type="SUPFAM" id="SSF53649">
    <property type="entry name" value="Alkaline phosphatase-like"/>
    <property type="match status" value="1"/>
</dbReference>
<evidence type="ECO:0000256" key="1">
    <source>
        <dbReference type="ARBA" id="ARBA00008779"/>
    </source>
</evidence>
<keyword evidence="6" id="KW-1185">Reference proteome</keyword>
<evidence type="ECO:0000256" key="2">
    <source>
        <dbReference type="ARBA" id="ARBA00022801"/>
    </source>
</evidence>
<accession>A0A517ZCY8</accession>
<evidence type="ECO:0000313" key="6">
    <source>
        <dbReference type="Proteomes" id="UP000320496"/>
    </source>
</evidence>